<dbReference type="GO" id="GO:0016810">
    <property type="term" value="F:hydrolase activity, acting on carbon-nitrogen (but not peptide) bonds"/>
    <property type="evidence" value="ECO:0007669"/>
    <property type="project" value="InterPro"/>
</dbReference>
<dbReference type="InterPro" id="IPR013108">
    <property type="entry name" value="Amidohydro_3"/>
</dbReference>
<accession>A0A368Y457</accession>
<organism evidence="2 3">
    <name type="scientific">Pseudorhodoferax soli</name>
    <dbReference type="NCBI Taxonomy" id="545864"/>
    <lineage>
        <taxon>Bacteria</taxon>
        <taxon>Pseudomonadati</taxon>
        <taxon>Pseudomonadota</taxon>
        <taxon>Betaproteobacteria</taxon>
        <taxon>Burkholderiales</taxon>
        <taxon>Comamonadaceae</taxon>
    </lineage>
</organism>
<dbReference type="PANTHER" id="PTHR22642:SF21">
    <property type="entry name" value="PERIPLASMIC PROTEIN"/>
    <property type="match status" value="1"/>
</dbReference>
<dbReference type="Proteomes" id="UP000252884">
    <property type="component" value="Unassembled WGS sequence"/>
</dbReference>
<gene>
    <name evidence="2" type="ORF">DES41_102832</name>
</gene>
<dbReference type="RefSeq" id="WP_114467597.1">
    <property type="nucleotide sequence ID" value="NZ_QPJK01000002.1"/>
</dbReference>
<dbReference type="SUPFAM" id="SSF51556">
    <property type="entry name" value="Metallo-dependent hydrolases"/>
    <property type="match status" value="1"/>
</dbReference>
<dbReference type="SUPFAM" id="SSF51338">
    <property type="entry name" value="Composite domain of metallo-dependent hydrolases"/>
    <property type="match status" value="1"/>
</dbReference>
<feature type="domain" description="Amidohydrolase 3" evidence="1">
    <location>
        <begin position="55"/>
        <end position="539"/>
    </location>
</feature>
<dbReference type="PANTHER" id="PTHR22642">
    <property type="entry name" value="IMIDAZOLONEPROPIONASE"/>
    <property type="match status" value="1"/>
</dbReference>
<proteinExistence type="predicted"/>
<dbReference type="CDD" id="cd01300">
    <property type="entry name" value="YtcJ_like"/>
    <property type="match status" value="1"/>
</dbReference>
<dbReference type="AlphaFoldDB" id="A0A368Y457"/>
<protein>
    <recommendedName>
        <fullName evidence="1">Amidohydrolase 3 domain-containing protein</fullName>
    </recommendedName>
</protein>
<reference evidence="2 3" key="1">
    <citation type="submission" date="2018-07" db="EMBL/GenBank/DDBJ databases">
        <title>Genomic Encyclopedia of Type Strains, Phase IV (KMG-IV): sequencing the most valuable type-strain genomes for metagenomic binning, comparative biology and taxonomic classification.</title>
        <authorList>
            <person name="Goeker M."/>
        </authorList>
    </citation>
    <scope>NUCLEOTIDE SEQUENCE [LARGE SCALE GENOMIC DNA]</scope>
    <source>
        <strain evidence="2 3">DSM 21634</strain>
    </source>
</reference>
<evidence type="ECO:0000259" key="1">
    <source>
        <dbReference type="Pfam" id="PF07969"/>
    </source>
</evidence>
<dbReference type="InterPro" id="IPR032466">
    <property type="entry name" value="Metal_Hydrolase"/>
</dbReference>
<dbReference type="Gene3D" id="2.30.40.10">
    <property type="entry name" value="Urease, subunit C, domain 1"/>
    <property type="match status" value="1"/>
</dbReference>
<evidence type="ECO:0000313" key="3">
    <source>
        <dbReference type="Proteomes" id="UP000252884"/>
    </source>
</evidence>
<dbReference type="Pfam" id="PF07969">
    <property type="entry name" value="Amidohydro_3"/>
    <property type="match status" value="1"/>
</dbReference>
<comment type="caution">
    <text evidence="2">The sequence shown here is derived from an EMBL/GenBank/DDBJ whole genome shotgun (WGS) entry which is preliminary data.</text>
</comment>
<dbReference type="EMBL" id="QPJK01000002">
    <property type="protein sequence ID" value="RCW74509.1"/>
    <property type="molecule type" value="Genomic_DNA"/>
</dbReference>
<dbReference type="InterPro" id="IPR033932">
    <property type="entry name" value="YtcJ-like"/>
</dbReference>
<keyword evidence="3" id="KW-1185">Reference proteome</keyword>
<dbReference type="Gene3D" id="3.20.20.140">
    <property type="entry name" value="Metal-dependent hydrolases"/>
    <property type="match status" value="1"/>
</dbReference>
<name>A0A368Y457_9BURK</name>
<sequence>MRAGQDLADVVLRGGRFTTLNRANPTATAVAIRGGRFAAVGSDAEAMALAGPATRVIDLAGKSVLPGLIDNHLHIIRGGLNFNLELRWDGVKSLADAMAMLRAQVAITPAPQWVRVVGGFTEHQFAEKRLPTIAELNAVAPDTPVFLLHLYDRAQLNGAALRAVGYTRDTPAPPGGEIVRDAAGNPSGLLLAKPNASILYATLAKGPKLPYDYQLNSTRHFMRELNRLGVTGAIDAGGGFQNYPDDYQVIQELADKDQLTIRLAYNLFTQKPQQEKADFLNWTATSQYKQGTDYFRHNGAGEMLVFSAADFEDFRQPRPDMAPEMEGDLEEVVRILAQNRWPWRMHATYDETISRSLDVFEKVNREVPLAGLNWFFDHCETISEKSIDRIAALGGGIAVQHRMAYQGEYFVERYGAGAAAATPPVKRMLEKGAKVSAGTDATRVASYNPWVSLSWLVTGKTVGGLQLYPQRNCLDRETALRMWTENVTWFSNEEGKKGRIEVGQLADLVVPDRDFFACPESDIADTTALLTMVGGKVVYAAGPFAAIDAGGPPPAMPDWSPVRRFGGYGNWGEQGAPLQAGMQSQAMRQAAAACACANDCNVHGHQHATAWSSQLPISDLKGFWGALGCACWAV</sequence>
<dbReference type="OrthoDB" id="9031471at2"/>
<dbReference type="Gene3D" id="3.10.310.70">
    <property type="match status" value="1"/>
</dbReference>
<dbReference type="InterPro" id="IPR011059">
    <property type="entry name" value="Metal-dep_hydrolase_composite"/>
</dbReference>
<evidence type="ECO:0000313" key="2">
    <source>
        <dbReference type="EMBL" id="RCW74509.1"/>
    </source>
</evidence>